<keyword evidence="3" id="KW-1185">Reference proteome</keyword>
<dbReference type="Proteomes" id="UP001210211">
    <property type="component" value="Unassembled WGS sequence"/>
</dbReference>
<evidence type="ECO:0000313" key="2">
    <source>
        <dbReference type="EMBL" id="KAJ3701953.1"/>
    </source>
</evidence>
<proteinExistence type="predicted"/>
<name>A0AAD6EUV4_9POAL</name>
<sequence length="260" mass="29857">MDHIVEPAVQRGIQKLTINHYSTRWYQLSPSLMRCNSLHQLSLENCIFPQKLPPSIFPNLKELSITSVHLDNDILKTLLSNCTSLETLHLILNLGPPVFSISSLSLRKFGFNWNSAETIELIIRDAPNLESLMFRAAYCNVKFLVLDAPKLKLLVFQCEEFDVLQLGRTFFDRQPAPTFQVKATPCRMMILSSVKTLEIELLPSFSEILPDLLRCFPCLENLYILVTIFIIFHKQFHFSIKFSYLGGVSHLELQNCSIHD</sequence>
<dbReference type="InterPro" id="IPR055411">
    <property type="entry name" value="LRR_FXL15/At3g58940/PEG3-like"/>
</dbReference>
<comment type="caution">
    <text evidence="2">The sequence shown here is derived from an EMBL/GenBank/DDBJ whole genome shotgun (WGS) entry which is preliminary data.</text>
</comment>
<dbReference type="SUPFAM" id="SSF52047">
    <property type="entry name" value="RNI-like"/>
    <property type="match status" value="1"/>
</dbReference>
<protein>
    <recommendedName>
        <fullName evidence="1">F-box/LRR-repeat protein 15/At3g58940/PEG3-like LRR domain-containing protein</fullName>
    </recommendedName>
</protein>
<dbReference type="Gene3D" id="3.80.10.10">
    <property type="entry name" value="Ribonuclease Inhibitor"/>
    <property type="match status" value="1"/>
</dbReference>
<evidence type="ECO:0000313" key="3">
    <source>
        <dbReference type="Proteomes" id="UP001210211"/>
    </source>
</evidence>
<dbReference type="AlphaFoldDB" id="A0AAD6EUV4"/>
<dbReference type="PANTHER" id="PTHR32141">
    <property type="match status" value="1"/>
</dbReference>
<reference evidence="2 3" key="1">
    <citation type="journal article" date="2022" name="Cell">
        <title>Repeat-based holocentromeres influence genome architecture and karyotype evolution.</title>
        <authorList>
            <person name="Hofstatter P.G."/>
            <person name="Thangavel G."/>
            <person name="Lux T."/>
            <person name="Neumann P."/>
            <person name="Vondrak T."/>
            <person name="Novak P."/>
            <person name="Zhang M."/>
            <person name="Costa L."/>
            <person name="Castellani M."/>
            <person name="Scott A."/>
            <person name="Toegelov H."/>
            <person name="Fuchs J."/>
            <person name="Mata-Sucre Y."/>
            <person name="Dias Y."/>
            <person name="Vanzela A.L.L."/>
            <person name="Huettel B."/>
            <person name="Almeida C.C.S."/>
            <person name="Simkova H."/>
            <person name="Souza G."/>
            <person name="Pedrosa-Harand A."/>
            <person name="Macas J."/>
            <person name="Mayer K.F.X."/>
            <person name="Houben A."/>
            <person name="Marques A."/>
        </authorList>
    </citation>
    <scope>NUCLEOTIDE SEQUENCE [LARGE SCALE GENOMIC DNA]</scope>
    <source>
        <strain evidence="2">RhyTen1mFocal</strain>
    </source>
</reference>
<evidence type="ECO:0000259" key="1">
    <source>
        <dbReference type="Pfam" id="PF24758"/>
    </source>
</evidence>
<gene>
    <name evidence="2" type="ORF">LUZ61_005658</name>
</gene>
<feature type="domain" description="F-box/LRR-repeat protein 15/At3g58940/PEG3-like LRR" evidence="1">
    <location>
        <begin position="4"/>
        <end position="224"/>
    </location>
</feature>
<dbReference type="PANTHER" id="PTHR32141:SF179">
    <property type="entry name" value="F-BOX DOMAIN-CONTAINING PROTEIN"/>
    <property type="match status" value="1"/>
</dbReference>
<dbReference type="Pfam" id="PF24758">
    <property type="entry name" value="LRR_At5g56370"/>
    <property type="match status" value="1"/>
</dbReference>
<dbReference type="InterPro" id="IPR055302">
    <property type="entry name" value="F-box_dom-containing"/>
</dbReference>
<dbReference type="EMBL" id="JAMRDG010000001">
    <property type="protein sequence ID" value="KAJ3701953.1"/>
    <property type="molecule type" value="Genomic_DNA"/>
</dbReference>
<dbReference type="InterPro" id="IPR032675">
    <property type="entry name" value="LRR_dom_sf"/>
</dbReference>
<organism evidence="2 3">
    <name type="scientific">Rhynchospora tenuis</name>
    <dbReference type="NCBI Taxonomy" id="198213"/>
    <lineage>
        <taxon>Eukaryota</taxon>
        <taxon>Viridiplantae</taxon>
        <taxon>Streptophyta</taxon>
        <taxon>Embryophyta</taxon>
        <taxon>Tracheophyta</taxon>
        <taxon>Spermatophyta</taxon>
        <taxon>Magnoliopsida</taxon>
        <taxon>Liliopsida</taxon>
        <taxon>Poales</taxon>
        <taxon>Cyperaceae</taxon>
        <taxon>Cyperoideae</taxon>
        <taxon>Rhynchosporeae</taxon>
        <taxon>Rhynchospora</taxon>
    </lineage>
</organism>
<accession>A0AAD6EUV4</accession>